<comment type="caution">
    <text evidence="1">The sequence shown here is derived from an EMBL/GenBank/DDBJ whole genome shotgun (WGS) entry which is preliminary data.</text>
</comment>
<dbReference type="AlphaFoldDB" id="A0A0F9APH4"/>
<feature type="non-terminal residue" evidence="1">
    <location>
        <position position="1"/>
    </location>
</feature>
<evidence type="ECO:0000313" key="1">
    <source>
        <dbReference type="EMBL" id="KKL11295.1"/>
    </source>
</evidence>
<organism evidence="1">
    <name type="scientific">marine sediment metagenome</name>
    <dbReference type="NCBI Taxonomy" id="412755"/>
    <lineage>
        <taxon>unclassified sequences</taxon>
        <taxon>metagenomes</taxon>
        <taxon>ecological metagenomes</taxon>
    </lineage>
</organism>
<gene>
    <name evidence="1" type="ORF">LCGC14_2547220</name>
</gene>
<accession>A0A0F9APH4</accession>
<sequence length="199" mass="19838">YLLADGSRALAGTWDMGSQALTNVNIDSGVITGITDLAVADGGTGASSFTDHGVMLGSGAGALSVTATGTSGQVLTSNGSDANPTFQAGGGGGLTMVTGTYTGDGTTSQEITGLGITPRFVQIVRRETATSQTSEIIYSTDTIVDDNAAGMAITVVSSAITRIDSIIAMASGSFTVDDAGADENPNSNGITYNYIAFGV</sequence>
<name>A0A0F9APH4_9ZZZZ</name>
<protein>
    <submittedName>
        <fullName evidence="1">Uncharacterized protein</fullName>
    </submittedName>
</protein>
<dbReference type="EMBL" id="LAZR01041713">
    <property type="protein sequence ID" value="KKL11295.1"/>
    <property type="molecule type" value="Genomic_DNA"/>
</dbReference>
<reference evidence="1" key="1">
    <citation type="journal article" date="2015" name="Nature">
        <title>Complex archaea that bridge the gap between prokaryotes and eukaryotes.</title>
        <authorList>
            <person name="Spang A."/>
            <person name="Saw J.H."/>
            <person name="Jorgensen S.L."/>
            <person name="Zaremba-Niedzwiedzka K."/>
            <person name="Martijn J."/>
            <person name="Lind A.E."/>
            <person name="van Eijk R."/>
            <person name="Schleper C."/>
            <person name="Guy L."/>
            <person name="Ettema T.J."/>
        </authorList>
    </citation>
    <scope>NUCLEOTIDE SEQUENCE</scope>
</reference>
<proteinExistence type="predicted"/>